<dbReference type="OrthoDB" id="630347at2759"/>
<dbReference type="Gramene" id="TraesNOR3A03G01501910.1">
    <property type="protein sequence ID" value="TraesNOR3A03G01501910.1"/>
    <property type="gene ID" value="TraesNOR3A03G01501910"/>
</dbReference>
<dbReference type="AlphaFoldDB" id="A0A3B6EMR4"/>
<evidence type="ECO:0000259" key="4">
    <source>
        <dbReference type="PROSITE" id="PS51473"/>
    </source>
</evidence>
<dbReference type="Gramene" id="TraesSYM3A03G01503850.1">
    <property type="protein sequence ID" value="TraesSYM3A03G01503850.1"/>
    <property type="gene ID" value="TraesSYM3A03G01503850"/>
</dbReference>
<dbReference type="Gramene" id="TraesWEE_scaffold_063989_01G000400.1">
    <property type="protein sequence ID" value="TraesWEE_scaffold_063989_01G000400.1"/>
    <property type="gene ID" value="TraesWEE_scaffold_063989_01G000400"/>
</dbReference>
<dbReference type="SMR" id="A0A3B6EMR4"/>
<dbReference type="Gramene" id="TraesJUL3A03G01493170.1">
    <property type="protein sequence ID" value="TraesJUL3A03G01493170.1"/>
    <property type="gene ID" value="TraesJUL3A03G01493170"/>
</dbReference>
<evidence type="ECO:0000313" key="5">
    <source>
        <dbReference type="EnsemblPlants" id="TraesCS3A02G414900.1"/>
    </source>
</evidence>
<dbReference type="PANTHER" id="PTHR32099:SF43">
    <property type="entry name" value="GNK2-HOMOLOGOUS DOMAIN-CONTAINING PROTEIN"/>
    <property type="match status" value="1"/>
</dbReference>
<dbReference type="GeneID" id="123058984"/>
<dbReference type="Pfam" id="PF01657">
    <property type="entry name" value="Stress-antifung"/>
    <property type="match status" value="1"/>
</dbReference>
<organism evidence="5">
    <name type="scientific">Triticum aestivum</name>
    <name type="common">Wheat</name>
    <dbReference type="NCBI Taxonomy" id="4565"/>
    <lineage>
        <taxon>Eukaryota</taxon>
        <taxon>Viridiplantae</taxon>
        <taxon>Streptophyta</taxon>
        <taxon>Embryophyta</taxon>
        <taxon>Tracheophyta</taxon>
        <taxon>Spermatophyta</taxon>
        <taxon>Magnoliopsida</taxon>
        <taxon>Liliopsida</taxon>
        <taxon>Poales</taxon>
        <taxon>Poaceae</taxon>
        <taxon>BOP clade</taxon>
        <taxon>Pooideae</taxon>
        <taxon>Triticodae</taxon>
        <taxon>Triticeae</taxon>
        <taxon>Triticinae</taxon>
        <taxon>Triticum</taxon>
    </lineage>
</organism>
<gene>
    <name evidence="5" type="primary">LOC123058984</name>
</gene>
<dbReference type="Gramene" id="TraesARI3A03G01502390.1">
    <property type="protein sequence ID" value="TraesARI3A03G01502390.1"/>
    <property type="gene ID" value="TraesARI3A03G01502390"/>
</dbReference>
<dbReference type="Gramene" id="TraesCAD_scaffold_057902_01G000400.1">
    <property type="protein sequence ID" value="TraesCAD_scaffold_057902_01G000400.1"/>
    <property type="gene ID" value="TraesCAD_scaffold_057902_01G000400"/>
</dbReference>
<dbReference type="Gramene" id="TraesSTA3A03G01472660.1">
    <property type="protein sequence ID" value="TraesSTA3A03G01472660.1"/>
    <property type="gene ID" value="TraesSTA3A03G01472660"/>
</dbReference>
<dbReference type="PROSITE" id="PS51473">
    <property type="entry name" value="GNK2"/>
    <property type="match status" value="1"/>
</dbReference>
<reference evidence="5" key="1">
    <citation type="submission" date="2018-08" db="EMBL/GenBank/DDBJ databases">
        <authorList>
            <person name="Rossello M."/>
        </authorList>
    </citation>
    <scope>NUCLEOTIDE SEQUENCE [LARGE SCALE GENOMIC DNA]</scope>
    <source>
        <strain evidence="5">cv. Chinese Spring</strain>
    </source>
</reference>
<accession>A0A3B6EMR4</accession>
<keyword evidence="1 3" id="KW-0732">Signal</keyword>
<evidence type="ECO:0000256" key="1">
    <source>
        <dbReference type="ARBA" id="ARBA00022729"/>
    </source>
</evidence>
<feature type="signal peptide" evidence="3">
    <location>
        <begin position="1"/>
        <end position="21"/>
    </location>
</feature>
<dbReference type="InterPro" id="IPR038408">
    <property type="entry name" value="GNK2_sf"/>
</dbReference>
<evidence type="ECO:0000256" key="3">
    <source>
        <dbReference type="SAM" id="SignalP"/>
    </source>
</evidence>
<dbReference type="EnsemblPlants" id="TraesCS3A02G414900.1">
    <property type="protein sequence ID" value="TraesCS3A02G414900.1"/>
    <property type="gene ID" value="TraesCS3A02G414900"/>
</dbReference>
<feature type="chain" id="PRO_5043173521" description="Gnk2-homologous domain-containing protein" evidence="3">
    <location>
        <begin position="22"/>
        <end position="200"/>
    </location>
</feature>
<dbReference type="Proteomes" id="UP000019116">
    <property type="component" value="Chromosome 3A"/>
</dbReference>
<dbReference type="Gramene" id="TraesCS3A02G414900.1">
    <property type="protein sequence ID" value="TraesCS3A02G414900.1"/>
    <property type="gene ID" value="TraesCS3A02G414900"/>
</dbReference>
<dbReference type="Gramene" id="TraesLDM3A03G01481320.1">
    <property type="protein sequence ID" value="TraesLDM3A03G01481320.1"/>
    <property type="gene ID" value="TraesLDM3A03G01481320"/>
</dbReference>
<dbReference type="OMA" id="YHDVERM"/>
<dbReference type="Gramene" id="TraesLAC3A03G01424680.1">
    <property type="protein sequence ID" value="TraesLAC3A03G01424680.1"/>
    <property type="gene ID" value="TraesLAC3A03G01424680"/>
</dbReference>
<feature type="domain" description="Gnk2-homologous" evidence="4">
    <location>
        <begin position="30"/>
        <end position="139"/>
    </location>
</feature>
<evidence type="ECO:0000313" key="6">
    <source>
        <dbReference type="Proteomes" id="UP000019116"/>
    </source>
</evidence>
<evidence type="ECO:0000256" key="2">
    <source>
        <dbReference type="ARBA" id="ARBA00022737"/>
    </source>
</evidence>
<dbReference type="InterPro" id="IPR002902">
    <property type="entry name" value="GNK2"/>
</dbReference>
<dbReference type="CDD" id="cd23509">
    <property type="entry name" value="Gnk2-like"/>
    <property type="match status" value="1"/>
</dbReference>
<dbReference type="Gramene" id="TraesCLE_scaffold_076895_01G000400.1">
    <property type="protein sequence ID" value="TraesCLE_scaffold_076895_01G000400.1"/>
    <property type="gene ID" value="TraesCLE_scaffold_076895_01G000400"/>
</dbReference>
<dbReference type="Gramene" id="TraesCS3A03G0967200.1">
    <property type="protein sequence ID" value="TraesCS3A03G0967200.1.CDS"/>
    <property type="gene ID" value="TraesCS3A03G0967200"/>
</dbReference>
<name>A0A3B6EMR4_WHEAT</name>
<proteinExistence type="predicted"/>
<dbReference type="Gramene" id="TraesRN3A0100984500.1">
    <property type="protein sequence ID" value="TraesRN3A0100984500.1"/>
    <property type="gene ID" value="TraesRN3A0100984500"/>
</dbReference>
<dbReference type="RefSeq" id="XP_044337585.1">
    <property type="nucleotide sequence ID" value="XM_044481650.1"/>
</dbReference>
<sequence>MPGARAAAVLALALLPTLAAAAIDFRREAPPPGHTCGAQGTYAPGSAYETNLRRLGAILPSQANASSCKCSPGNNAGERPDRVIASAYCYWLPDGSSPDCGACITRAFREAERLCPYHRQAMVVVDGGACSVCFHDEQRMEEGMGVGLTGQFALEPNASYLEFLCLKLRSLLEKQLLESHNKSEHSTQTQVWKSPQQAAM</sequence>
<dbReference type="STRING" id="4565.A0A3B6EMR4"/>
<dbReference type="Gene3D" id="3.30.430.20">
    <property type="entry name" value="Gnk2 domain, C-X8-C-X2-C motif"/>
    <property type="match status" value="1"/>
</dbReference>
<dbReference type="PANTHER" id="PTHR32099">
    <property type="entry name" value="CYSTEINE-RICH REPEAT SECRETORY PROTEIN"/>
    <property type="match status" value="1"/>
</dbReference>
<keyword evidence="6" id="KW-1185">Reference proteome</keyword>
<reference evidence="5" key="2">
    <citation type="submission" date="2018-10" db="UniProtKB">
        <authorList>
            <consortium name="EnsemblPlants"/>
        </authorList>
    </citation>
    <scope>IDENTIFICATION</scope>
</reference>
<protein>
    <recommendedName>
        <fullName evidence="4">Gnk2-homologous domain-containing protein</fullName>
    </recommendedName>
</protein>
<dbReference type="Gramene" id="TraesJAG3A03G01489510.1">
    <property type="protein sequence ID" value="TraesJAG3A03G01489510.1"/>
    <property type="gene ID" value="TraesJAG3A03G01489510"/>
</dbReference>
<dbReference type="Gramene" id="TraesROB_scaffold_081296_01G000400.1">
    <property type="protein sequence ID" value="TraesROB_scaffold_081296_01G000400.1"/>
    <property type="gene ID" value="TraesROB_scaffold_081296_01G000400"/>
</dbReference>
<keyword evidence="2" id="KW-0677">Repeat</keyword>
<dbReference type="Gramene" id="TraesPARA_EIv1.0_0863200.1">
    <property type="protein sequence ID" value="TraesPARA_EIv1.0_0863200.1.CDS"/>
    <property type="gene ID" value="TraesPARA_EIv1.0_0863200"/>
</dbReference>